<keyword evidence="1" id="KW-0472">Membrane</keyword>
<protein>
    <submittedName>
        <fullName evidence="2">Uncharacterized protein</fullName>
    </submittedName>
</protein>
<feature type="transmembrane region" description="Helical" evidence="1">
    <location>
        <begin position="47"/>
        <end position="71"/>
    </location>
</feature>
<keyword evidence="1" id="KW-1133">Transmembrane helix</keyword>
<accession>A0A1G2HYG0</accession>
<keyword evidence="1" id="KW-0812">Transmembrane</keyword>
<sequence>MNKKLVLFFALSILLVLPVLSLAIDFPAEPGARIINIQEIINGILLILWWIFLTIVIISFLITGILFLTAQGDQGKLDKLKKAVIWGLVGILVAILAFSIISITNNVIYPPPPPPPPPPPTGVCCSSYTCIANETLAYCNGIQGTYKGDGTTCSTVTCP</sequence>
<gene>
    <name evidence="2" type="ORF">A3D34_00390</name>
</gene>
<organism evidence="2 3">
    <name type="scientific">Candidatus Staskawiczbacteria bacterium RIFCSPHIGHO2_02_FULL_33_16</name>
    <dbReference type="NCBI Taxonomy" id="1802204"/>
    <lineage>
        <taxon>Bacteria</taxon>
        <taxon>Candidatus Staskawicziibacteriota</taxon>
    </lineage>
</organism>
<evidence type="ECO:0000313" key="3">
    <source>
        <dbReference type="Proteomes" id="UP000179183"/>
    </source>
</evidence>
<evidence type="ECO:0000256" key="1">
    <source>
        <dbReference type="SAM" id="Phobius"/>
    </source>
</evidence>
<feature type="transmembrane region" description="Helical" evidence="1">
    <location>
        <begin position="83"/>
        <end position="109"/>
    </location>
</feature>
<comment type="caution">
    <text evidence="2">The sequence shown here is derived from an EMBL/GenBank/DDBJ whole genome shotgun (WGS) entry which is preliminary data.</text>
</comment>
<dbReference type="Proteomes" id="UP000179183">
    <property type="component" value="Unassembled WGS sequence"/>
</dbReference>
<proteinExistence type="predicted"/>
<dbReference type="AlphaFoldDB" id="A0A1G2HYG0"/>
<evidence type="ECO:0000313" key="2">
    <source>
        <dbReference type="EMBL" id="OGZ67231.1"/>
    </source>
</evidence>
<name>A0A1G2HYG0_9BACT</name>
<reference evidence="2 3" key="1">
    <citation type="journal article" date="2016" name="Nat. Commun.">
        <title>Thousands of microbial genomes shed light on interconnected biogeochemical processes in an aquifer system.</title>
        <authorList>
            <person name="Anantharaman K."/>
            <person name="Brown C.T."/>
            <person name="Hug L.A."/>
            <person name="Sharon I."/>
            <person name="Castelle C.J."/>
            <person name="Probst A.J."/>
            <person name="Thomas B.C."/>
            <person name="Singh A."/>
            <person name="Wilkins M.J."/>
            <person name="Karaoz U."/>
            <person name="Brodie E.L."/>
            <person name="Williams K.H."/>
            <person name="Hubbard S.S."/>
            <person name="Banfield J.F."/>
        </authorList>
    </citation>
    <scope>NUCLEOTIDE SEQUENCE [LARGE SCALE GENOMIC DNA]</scope>
</reference>
<dbReference type="EMBL" id="MHOQ01000009">
    <property type="protein sequence ID" value="OGZ67231.1"/>
    <property type="molecule type" value="Genomic_DNA"/>
</dbReference>